<dbReference type="PANTHER" id="PTHR20923:SF1">
    <property type="entry name" value="G PATCH DOMAIN AND ANKYRIN REPEAT-CONTAINING PROTEIN 1"/>
    <property type="match status" value="1"/>
</dbReference>
<proteinExistence type="predicted"/>
<evidence type="ECO:0000313" key="4">
    <source>
        <dbReference type="EMBL" id="GAV09091.1"/>
    </source>
</evidence>
<dbReference type="Pfam" id="PF12796">
    <property type="entry name" value="Ank_2"/>
    <property type="match status" value="1"/>
</dbReference>
<evidence type="ECO:0000259" key="3">
    <source>
        <dbReference type="PROSITE" id="PS50174"/>
    </source>
</evidence>
<dbReference type="Gene3D" id="1.25.40.20">
    <property type="entry name" value="Ankyrin repeat-containing domain"/>
    <property type="match status" value="1"/>
</dbReference>
<dbReference type="STRING" id="947166.A0A1D1W6S6"/>
<keyword evidence="1" id="KW-0040">ANK repeat</keyword>
<gene>
    <name evidence="4" type="primary">RvY_18688-1</name>
    <name evidence="4" type="synonym">RvY_18688.1</name>
    <name evidence="4" type="ORF">RvY_18688</name>
</gene>
<dbReference type="GO" id="GO:0003676">
    <property type="term" value="F:nucleic acid binding"/>
    <property type="evidence" value="ECO:0007669"/>
    <property type="project" value="InterPro"/>
</dbReference>
<dbReference type="SUPFAM" id="SSF48403">
    <property type="entry name" value="Ankyrin repeat"/>
    <property type="match status" value="1"/>
</dbReference>
<dbReference type="Proteomes" id="UP000186922">
    <property type="component" value="Unassembled WGS sequence"/>
</dbReference>
<feature type="repeat" description="ANK" evidence="1">
    <location>
        <begin position="114"/>
        <end position="146"/>
    </location>
</feature>
<comment type="caution">
    <text evidence="4">The sequence shown here is derived from an EMBL/GenBank/DDBJ whole genome shotgun (WGS) entry which is preliminary data.</text>
</comment>
<dbReference type="PANTHER" id="PTHR20923">
    <property type="entry name" value="BAT4 PROTEIN-RELATED"/>
    <property type="match status" value="1"/>
</dbReference>
<dbReference type="AlphaFoldDB" id="A0A1D1W6S6"/>
<accession>A0A1D1W6S6</accession>
<feature type="domain" description="G-patch" evidence="3">
    <location>
        <begin position="245"/>
        <end position="291"/>
    </location>
</feature>
<protein>
    <recommendedName>
        <fullName evidence="3">G-patch domain-containing protein</fullName>
    </recommendedName>
</protein>
<evidence type="ECO:0000256" key="2">
    <source>
        <dbReference type="SAM" id="MobiDB-lite"/>
    </source>
</evidence>
<feature type="region of interest" description="Disordered" evidence="2">
    <location>
        <begin position="50"/>
        <end position="71"/>
    </location>
</feature>
<dbReference type="SMART" id="SM00443">
    <property type="entry name" value="G_patch"/>
    <property type="match status" value="1"/>
</dbReference>
<dbReference type="InterPro" id="IPR039146">
    <property type="entry name" value="GPANK1"/>
</dbReference>
<evidence type="ECO:0000313" key="5">
    <source>
        <dbReference type="Proteomes" id="UP000186922"/>
    </source>
</evidence>
<dbReference type="PROSITE" id="PS50174">
    <property type="entry name" value="G_PATCH"/>
    <property type="match status" value="1"/>
</dbReference>
<dbReference type="InterPro" id="IPR000467">
    <property type="entry name" value="G_patch_dom"/>
</dbReference>
<dbReference type="InterPro" id="IPR036770">
    <property type="entry name" value="Ankyrin_rpt-contain_sf"/>
</dbReference>
<dbReference type="InterPro" id="IPR002110">
    <property type="entry name" value="Ankyrin_rpt"/>
</dbReference>
<keyword evidence="5" id="KW-1185">Reference proteome</keyword>
<dbReference type="PROSITE" id="PS50088">
    <property type="entry name" value="ANK_REPEAT"/>
    <property type="match status" value="1"/>
</dbReference>
<organism evidence="4 5">
    <name type="scientific">Ramazzottius varieornatus</name>
    <name type="common">Water bear</name>
    <name type="synonym">Tardigrade</name>
    <dbReference type="NCBI Taxonomy" id="947166"/>
    <lineage>
        <taxon>Eukaryota</taxon>
        <taxon>Metazoa</taxon>
        <taxon>Ecdysozoa</taxon>
        <taxon>Tardigrada</taxon>
        <taxon>Eutardigrada</taxon>
        <taxon>Parachela</taxon>
        <taxon>Hypsibioidea</taxon>
        <taxon>Ramazzottiidae</taxon>
        <taxon>Ramazzottius</taxon>
    </lineage>
</organism>
<sequence>MLRPVAFVPGSSPDTSSSFFHPGYHGNSLHSTEDEGVQIRKFYEDTISNVSTSSSQRDTSPKRILTSNNDVQRSPTLKPKLSLAEFLKCAAENDVSIISKYVAAGFDLDAEDLFGWTALMCAAQRGSFETIRLLALSGADYRKANRKNQTAKDLALITGVTMSSTHANVIAYLTELEKYTSFDAMEAELSNEPDGSQESQPSKPFFCPTCGVTFHETTTADHQTSILHQLNTGSQPTRTLYGLSEFNIGFRMLKKAGWDSEKGLGVDQTGRKFPLATVFKRNRHGLGHGQSMKETPRVTHYPHLLEAGKKDRKPDVCITRQEMNTKEMAARQQNMRLRRELNGL</sequence>
<dbReference type="EMBL" id="BDGG01000020">
    <property type="protein sequence ID" value="GAV09091.1"/>
    <property type="molecule type" value="Genomic_DNA"/>
</dbReference>
<dbReference type="OrthoDB" id="4735278at2759"/>
<name>A0A1D1W6S6_RAMVA</name>
<reference evidence="4 5" key="1">
    <citation type="journal article" date="2016" name="Nat. Commun.">
        <title>Extremotolerant tardigrade genome and improved radiotolerance of human cultured cells by tardigrade-unique protein.</title>
        <authorList>
            <person name="Hashimoto T."/>
            <person name="Horikawa D.D."/>
            <person name="Saito Y."/>
            <person name="Kuwahara H."/>
            <person name="Kozuka-Hata H."/>
            <person name="Shin-I T."/>
            <person name="Minakuchi Y."/>
            <person name="Ohishi K."/>
            <person name="Motoyama A."/>
            <person name="Aizu T."/>
            <person name="Enomoto A."/>
            <person name="Kondo K."/>
            <person name="Tanaka S."/>
            <person name="Hara Y."/>
            <person name="Koshikawa S."/>
            <person name="Sagara H."/>
            <person name="Miura T."/>
            <person name="Yokobori S."/>
            <person name="Miyagawa K."/>
            <person name="Suzuki Y."/>
            <person name="Kubo T."/>
            <person name="Oyama M."/>
            <person name="Kohara Y."/>
            <person name="Fujiyama A."/>
            <person name="Arakawa K."/>
            <person name="Katayama T."/>
            <person name="Toyoda A."/>
            <person name="Kunieda T."/>
        </authorList>
    </citation>
    <scope>NUCLEOTIDE SEQUENCE [LARGE SCALE GENOMIC DNA]</scope>
    <source>
        <strain evidence="4 5">YOKOZUNA-1</strain>
    </source>
</reference>
<evidence type="ECO:0000256" key="1">
    <source>
        <dbReference type="PROSITE-ProRule" id="PRU00023"/>
    </source>
</evidence>
<dbReference type="Pfam" id="PF01585">
    <property type="entry name" value="G-patch"/>
    <property type="match status" value="1"/>
</dbReference>